<dbReference type="AlphaFoldDB" id="A0A075A315"/>
<dbReference type="CTD" id="20324132"/>
<feature type="compositionally biased region" description="Polar residues" evidence="1">
    <location>
        <begin position="1"/>
        <end position="10"/>
    </location>
</feature>
<dbReference type="KEGG" id="ovi:T265_09964"/>
<feature type="compositionally biased region" description="Basic and acidic residues" evidence="1">
    <location>
        <begin position="49"/>
        <end position="63"/>
    </location>
</feature>
<sequence length="78" mass="8655">MQYLANTFTELPTKDGTEGPKFNASGQSERADRKTVGRPNSKACTNPIECKDQDFGERLRSTDGQRQLMGDARSLSLM</sequence>
<dbReference type="EMBL" id="KL596941">
    <property type="protein sequence ID" value="KER21779.1"/>
    <property type="molecule type" value="Genomic_DNA"/>
</dbReference>
<dbReference type="RefSeq" id="XP_009174465.1">
    <property type="nucleotide sequence ID" value="XM_009176201.1"/>
</dbReference>
<evidence type="ECO:0000313" key="3">
    <source>
        <dbReference type="Proteomes" id="UP000054324"/>
    </source>
</evidence>
<gene>
    <name evidence="2" type="ORF">T265_09964</name>
</gene>
<dbReference type="Proteomes" id="UP000054324">
    <property type="component" value="Unassembled WGS sequence"/>
</dbReference>
<evidence type="ECO:0000256" key="1">
    <source>
        <dbReference type="SAM" id="MobiDB-lite"/>
    </source>
</evidence>
<reference evidence="2 3" key="1">
    <citation type="submission" date="2013-11" db="EMBL/GenBank/DDBJ databases">
        <title>Opisthorchis viverrini - life in the bile duct.</title>
        <authorList>
            <person name="Young N.D."/>
            <person name="Nagarajan N."/>
            <person name="Lin S.J."/>
            <person name="Korhonen P.K."/>
            <person name="Jex A.R."/>
            <person name="Hall R.S."/>
            <person name="Safavi-Hemami H."/>
            <person name="Kaewkong W."/>
            <person name="Bertrand D."/>
            <person name="Gao S."/>
            <person name="Seet Q."/>
            <person name="Wongkham S."/>
            <person name="Teh B.T."/>
            <person name="Wongkham C."/>
            <person name="Intapan P.M."/>
            <person name="Maleewong W."/>
            <person name="Yang X."/>
            <person name="Hu M."/>
            <person name="Wang Z."/>
            <person name="Hofmann A."/>
            <person name="Sternberg P.W."/>
            <person name="Tan P."/>
            <person name="Wang J."/>
            <person name="Gasser R.B."/>
        </authorList>
    </citation>
    <scope>NUCLEOTIDE SEQUENCE [LARGE SCALE GENOMIC DNA]</scope>
</reference>
<proteinExistence type="predicted"/>
<accession>A0A075A315</accession>
<evidence type="ECO:0000313" key="2">
    <source>
        <dbReference type="EMBL" id="KER21779.1"/>
    </source>
</evidence>
<feature type="region of interest" description="Disordered" evidence="1">
    <location>
        <begin position="1"/>
        <end position="78"/>
    </location>
</feature>
<keyword evidence="3" id="KW-1185">Reference proteome</keyword>
<organism evidence="2 3">
    <name type="scientific">Opisthorchis viverrini</name>
    <name type="common">Southeast Asian liver fluke</name>
    <dbReference type="NCBI Taxonomy" id="6198"/>
    <lineage>
        <taxon>Eukaryota</taxon>
        <taxon>Metazoa</taxon>
        <taxon>Spiralia</taxon>
        <taxon>Lophotrochozoa</taxon>
        <taxon>Platyhelminthes</taxon>
        <taxon>Trematoda</taxon>
        <taxon>Digenea</taxon>
        <taxon>Opisthorchiida</taxon>
        <taxon>Opisthorchiata</taxon>
        <taxon>Opisthorchiidae</taxon>
        <taxon>Opisthorchis</taxon>
    </lineage>
</organism>
<name>A0A075A315_OPIVI</name>
<dbReference type="GeneID" id="20324132"/>
<protein>
    <submittedName>
        <fullName evidence="2">Uncharacterized protein</fullName>
    </submittedName>
</protein>